<dbReference type="KEGG" id="sns:VC03_03015"/>
<organism evidence="2 3">
    <name type="scientific">Sneathia vaginalis</name>
    <dbReference type="NCBI Taxonomy" id="187101"/>
    <lineage>
        <taxon>Bacteria</taxon>
        <taxon>Fusobacteriati</taxon>
        <taxon>Fusobacteriota</taxon>
        <taxon>Fusobacteriia</taxon>
        <taxon>Fusobacteriales</taxon>
        <taxon>Leptotrichiaceae</taxon>
        <taxon>Sneathia</taxon>
    </lineage>
</organism>
<protein>
    <recommendedName>
        <fullName evidence="1">Type I restriction enzyme R protein C-terminal domain-containing protein</fullName>
    </recommendedName>
</protein>
<dbReference type="EMBL" id="CP011280">
    <property type="protein sequence ID" value="AKC95499.1"/>
    <property type="molecule type" value="Genomic_DNA"/>
</dbReference>
<evidence type="ECO:0000259" key="1">
    <source>
        <dbReference type="Pfam" id="PF12008"/>
    </source>
</evidence>
<dbReference type="Pfam" id="PF12008">
    <property type="entry name" value="EcoR124_C"/>
    <property type="match status" value="1"/>
</dbReference>
<evidence type="ECO:0000313" key="2">
    <source>
        <dbReference type="EMBL" id="AKC95499.1"/>
    </source>
</evidence>
<evidence type="ECO:0000313" key="3">
    <source>
        <dbReference type="Proteomes" id="UP000033103"/>
    </source>
</evidence>
<dbReference type="AlphaFoldDB" id="A0A0E3UTU4"/>
<feature type="domain" description="Type I restriction enzyme R protein C-terminal" evidence="1">
    <location>
        <begin position="20"/>
        <end position="69"/>
    </location>
</feature>
<dbReference type="PATRIC" id="fig|1069640.6.peg.588"/>
<dbReference type="Proteomes" id="UP000033103">
    <property type="component" value="Chromosome"/>
</dbReference>
<gene>
    <name evidence="2" type="ORF">VC03_03015</name>
</gene>
<sequence length="75" mass="9040">MHLLNLKVKRWFLNVIYKITVELIKQIEINIDYILMLVKKYHDSHCKDKEVLVTIKKAIDASPELCSKKAFFWYQ</sequence>
<accession>A0A0E3UTU4</accession>
<keyword evidence="3" id="KW-1185">Reference proteome</keyword>
<dbReference type="HOGENOM" id="CLU_2669108_0_0_0"/>
<dbReference type="InterPro" id="IPR022625">
    <property type="entry name" value="TypeI_RM_Rsu_C"/>
</dbReference>
<proteinExistence type="predicted"/>
<name>A0A0E3UTU4_9FUSO</name>
<reference evidence="2 3" key="1">
    <citation type="journal article" date="2012" name="BMC Genomics">
        <title>Genomic sequence analysis and characterization of Sneathia amnii sp. nov.</title>
        <authorList>
            <consortium name="Vaginal Microbiome Consortium (additional members)"/>
            <person name="Harwich M.D.Jr."/>
            <person name="Serrano M.G."/>
            <person name="Fettweis J.M."/>
            <person name="Alves J.M."/>
            <person name="Reimers M.A."/>
            <person name="Buck G.A."/>
            <person name="Jefferson K.K."/>
        </authorList>
    </citation>
    <scope>NUCLEOTIDE SEQUENCE [LARGE SCALE GENOMIC DNA]</scope>
    <source>
        <strain evidence="2 3">SN35</strain>
    </source>
</reference>
<dbReference type="STRING" id="187101.VC03_03015"/>